<dbReference type="InterPro" id="IPR038765">
    <property type="entry name" value="Papain-like_cys_pep_sf"/>
</dbReference>
<keyword evidence="3" id="KW-0808">Transferase</keyword>
<reference evidence="6 7" key="1">
    <citation type="submission" date="2020-12" db="EMBL/GenBank/DDBJ databases">
        <title>WGS of Legionella: environmental sample.</title>
        <authorList>
            <person name="Cristino S."/>
            <person name="Girolamini L."/>
            <person name="Salaris S."/>
            <person name="Pascale M.R."/>
            <person name="Mazzotta M."/>
            <person name="Orsini M."/>
            <person name="Grottola A."/>
        </authorList>
    </citation>
    <scope>NUCLEOTIDE SEQUENCE [LARGE SCALE GENOMIC DNA]</scope>
    <source>
        <strain evidence="6 7">30cs62</strain>
    </source>
</reference>
<comment type="caution">
    <text evidence="6">The sequence shown here is derived from an EMBL/GenBank/DDBJ whole genome shotgun (WGS) entry which is preliminary data.</text>
</comment>
<dbReference type="EC" id="2.3.2.15" evidence="1"/>
<dbReference type="Gene3D" id="3.90.70.30">
    <property type="entry name" value="Phytochelatin synthase, N-terminal domain"/>
    <property type="match status" value="1"/>
</dbReference>
<keyword evidence="7" id="KW-1185">Reference proteome</keyword>
<evidence type="ECO:0000313" key="6">
    <source>
        <dbReference type="EMBL" id="MBL7525218.1"/>
    </source>
</evidence>
<name>A0ABS1W777_9GAMM</name>
<organism evidence="6 7">
    <name type="scientific">Legionella bononiensis</name>
    <dbReference type="NCBI Taxonomy" id="2793102"/>
    <lineage>
        <taxon>Bacteria</taxon>
        <taxon>Pseudomonadati</taxon>
        <taxon>Pseudomonadota</taxon>
        <taxon>Gammaproteobacteria</taxon>
        <taxon>Legionellales</taxon>
        <taxon>Legionellaceae</taxon>
        <taxon>Legionella</taxon>
    </lineage>
</organism>
<feature type="domain" description="Peptidase C83" evidence="5">
    <location>
        <begin position="1"/>
        <end position="193"/>
    </location>
</feature>
<dbReference type="SUPFAM" id="SSF54001">
    <property type="entry name" value="Cysteine proteinases"/>
    <property type="match status" value="1"/>
</dbReference>
<evidence type="ECO:0000256" key="3">
    <source>
        <dbReference type="ARBA" id="ARBA00022679"/>
    </source>
</evidence>
<keyword evidence="2" id="KW-0104">Cadmium</keyword>
<gene>
    <name evidence="6" type="ORF">I5282_01365</name>
</gene>
<evidence type="ECO:0000313" key="7">
    <source>
        <dbReference type="Proteomes" id="UP000809910"/>
    </source>
</evidence>
<dbReference type="EMBL" id="JADWVN010000004">
    <property type="protein sequence ID" value="MBL7525218.1"/>
    <property type="molecule type" value="Genomic_DNA"/>
</dbReference>
<dbReference type="InterPro" id="IPR038156">
    <property type="entry name" value="PCS_N_sf"/>
</dbReference>
<sequence>MRNIFNKMIQLHKAGFRQEHEATCGPASIILATLGLGLEQKHESEWISTRFSRFMPVHQFLERGMALHELHFISELIYENRLDIRTQRAYEEHFPLFLNDVKKSVQEKKSVIIVNYRQDDFVSNVVSCSQGNPHYSPIVGWDAKEENVLLCDIDSSIQDLYWVNIQTLYHSMSQYNPVFNLPRGWLVLKKRNESGVTNNSESIP</sequence>
<keyword evidence="4" id="KW-0479">Metal-binding</keyword>
<evidence type="ECO:0000256" key="2">
    <source>
        <dbReference type="ARBA" id="ARBA00022539"/>
    </source>
</evidence>
<dbReference type="Proteomes" id="UP000809910">
    <property type="component" value="Unassembled WGS sequence"/>
</dbReference>
<dbReference type="InterPro" id="IPR007719">
    <property type="entry name" value="PCS_N"/>
</dbReference>
<dbReference type="Pfam" id="PF05023">
    <property type="entry name" value="Phytochelatin"/>
    <property type="match status" value="1"/>
</dbReference>
<evidence type="ECO:0000259" key="5">
    <source>
        <dbReference type="PROSITE" id="PS51443"/>
    </source>
</evidence>
<proteinExistence type="predicted"/>
<dbReference type="PANTHER" id="PTHR33447">
    <property type="entry name" value="GLUTATHIONE GAMMA-GLUTAMYLCYSTEINYLTRANSFERASE"/>
    <property type="match status" value="1"/>
</dbReference>
<evidence type="ECO:0000256" key="1">
    <source>
        <dbReference type="ARBA" id="ARBA00012468"/>
    </source>
</evidence>
<evidence type="ECO:0000256" key="4">
    <source>
        <dbReference type="ARBA" id="ARBA00022723"/>
    </source>
</evidence>
<dbReference type="InterPro" id="IPR040409">
    <property type="entry name" value="PCS-like"/>
</dbReference>
<dbReference type="RefSeq" id="WP_203112592.1">
    <property type="nucleotide sequence ID" value="NZ_JADOBG010000022.1"/>
</dbReference>
<dbReference type="PROSITE" id="PS51443">
    <property type="entry name" value="PCS"/>
    <property type="match status" value="1"/>
</dbReference>
<accession>A0ABS1W777</accession>
<protein>
    <recommendedName>
        <fullName evidence="1">glutathione gamma-glutamylcysteinyltransferase</fullName>
        <ecNumber evidence="1">2.3.2.15</ecNumber>
    </recommendedName>
</protein>